<dbReference type="Pfam" id="PF09234">
    <property type="entry name" value="DUF1963"/>
    <property type="match status" value="1"/>
</dbReference>
<dbReference type="SUPFAM" id="SSF103032">
    <property type="entry name" value="Hypothetical protein YwqG"/>
    <property type="match status" value="1"/>
</dbReference>
<dbReference type="Gene3D" id="2.30.320.10">
    <property type="entry name" value="YwqG-like"/>
    <property type="match status" value="1"/>
</dbReference>
<name>A0A7C3PIY7_9CYAN</name>
<sequence>MKPTIRIKTIKDKNSSQSFFGGLPKLPRDFEWPFWDATSLYLDEIKYAEKIGRECGTEAYWGREIEKIKIKLQEPLVPLVFLGQIYLEEVPRYGGFPNLPSSGILCFFWDLVNWPAGWRASSKGSCRVIYLEDISNLQPLSFPEEMADKFRNMVDINYSISCCLSFEPGWVSSRYLETRLEIEEGADDSEYLMPSPFLEEHLEDTPNDFPERNELTVLVKDHSSQGEPVHLLFGSPMEIQNPMEEMCQLCFHGFDHLQCDIDADPEVAFLRDGVQDWQLLLQLDCDKHLDWEWGDAGMLYFWIRKQDLEKQDFSNVWCEMQCS</sequence>
<reference evidence="1" key="1">
    <citation type="journal article" date="2020" name="mSystems">
        <title>Genome- and Community-Level Interaction Insights into Carbon Utilization and Element Cycling Functions of Hydrothermarchaeota in Hydrothermal Sediment.</title>
        <authorList>
            <person name="Zhou Z."/>
            <person name="Liu Y."/>
            <person name="Xu W."/>
            <person name="Pan J."/>
            <person name="Luo Z.H."/>
            <person name="Li M."/>
        </authorList>
    </citation>
    <scope>NUCLEOTIDE SEQUENCE [LARGE SCALE GENOMIC DNA]</scope>
    <source>
        <strain evidence="1">SpSt-418</strain>
    </source>
</reference>
<protein>
    <submittedName>
        <fullName evidence="1">DUF1963 domain-containing protein</fullName>
    </submittedName>
</protein>
<dbReference type="InterPro" id="IPR035948">
    <property type="entry name" value="YwqG-like_sf"/>
</dbReference>
<dbReference type="PANTHER" id="PTHR36436:SF6">
    <property type="entry name" value="SLL5081 PROTEIN"/>
    <property type="match status" value="1"/>
</dbReference>
<evidence type="ECO:0000313" key="1">
    <source>
        <dbReference type="EMBL" id="HFN01056.1"/>
    </source>
</evidence>
<accession>A0A7C3PIY7</accession>
<organism evidence="1">
    <name type="scientific">Oscillatoriales cyanobacterium SpSt-418</name>
    <dbReference type="NCBI Taxonomy" id="2282169"/>
    <lineage>
        <taxon>Bacteria</taxon>
        <taxon>Bacillati</taxon>
        <taxon>Cyanobacteriota</taxon>
        <taxon>Cyanophyceae</taxon>
        <taxon>Oscillatoriophycideae</taxon>
        <taxon>Oscillatoriales</taxon>
    </lineage>
</organism>
<comment type="caution">
    <text evidence="1">The sequence shown here is derived from an EMBL/GenBank/DDBJ whole genome shotgun (WGS) entry which is preliminary data.</text>
</comment>
<gene>
    <name evidence="1" type="ORF">ENR64_25530</name>
</gene>
<dbReference type="EMBL" id="DSRU01000364">
    <property type="protein sequence ID" value="HFN01056.1"/>
    <property type="molecule type" value="Genomic_DNA"/>
</dbReference>
<dbReference type="InterPro" id="IPR015315">
    <property type="entry name" value="DUF1963"/>
</dbReference>
<dbReference type="AlphaFoldDB" id="A0A7C3PIY7"/>
<dbReference type="PANTHER" id="PTHR36436">
    <property type="entry name" value="SLL5081 PROTEIN"/>
    <property type="match status" value="1"/>
</dbReference>
<proteinExistence type="predicted"/>